<dbReference type="PANTHER" id="PTHR33164:SF95">
    <property type="entry name" value="TRANSCRIPTIONAL REGULATOR"/>
    <property type="match status" value="1"/>
</dbReference>
<accession>A0A250V6K2</accession>
<sequence length="146" mass="16315">MTLPTESGEPTTWAIHLIRRAFQHVTACWTEAMPTALTTPQFAILDVLLRANGSIDQATIGEHLGLDSSTVSYLIKRLHSDGHVEAVMDPQNRRRRLISLTPQGERVVIEASPYAHAAERAVLAQLNAEERDQLLTLLWRLVDVQN</sequence>
<dbReference type="InterPro" id="IPR036388">
    <property type="entry name" value="WH-like_DNA-bd_sf"/>
</dbReference>
<protein>
    <submittedName>
        <fullName evidence="2">Transcriptional regulator</fullName>
    </submittedName>
</protein>
<dbReference type="InterPro" id="IPR039422">
    <property type="entry name" value="MarR/SlyA-like"/>
</dbReference>
<feature type="domain" description="HTH marR-type" evidence="1">
    <location>
        <begin position="1"/>
        <end position="143"/>
    </location>
</feature>
<dbReference type="Gene3D" id="1.10.10.10">
    <property type="entry name" value="Winged helix-like DNA-binding domain superfamily/Winged helix DNA-binding domain"/>
    <property type="match status" value="1"/>
</dbReference>
<dbReference type="InterPro" id="IPR000835">
    <property type="entry name" value="HTH_MarR-typ"/>
</dbReference>
<comment type="caution">
    <text evidence="2">The sequence shown here is derived from an EMBL/GenBank/DDBJ whole genome shotgun (WGS) entry which is preliminary data.</text>
</comment>
<dbReference type="PROSITE" id="PS50995">
    <property type="entry name" value="HTH_MARR_2"/>
    <property type="match status" value="1"/>
</dbReference>
<dbReference type="SMART" id="SM00347">
    <property type="entry name" value="HTH_MARR"/>
    <property type="match status" value="1"/>
</dbReference>
<organism evidence="2 3">
    <name type="scientific">Streptomyces olivochromogenes</name>
    <dbReference type="NCBI Taxonomy" id="1963"/>
    <lineage>
        <taxon>Bacteria</taxon>
        <taxon>Bacillati</taxon>
        <taxon>Actinomycetota</taxon>
        <taxon>Actinomycetes</taxon>
        <taxon>Kitasatosporales</taxon>
        <taxon>Streptomycetaceae</taxon>
        <taxon>Streptomyces</taxon>
    </lineage>
</organism>
<dbReference type="PANTHER" id="PTHR33164">
    <property type="entry name" value="TRANSCRIPTIONAL REGULATOR, MARR FAMILY"/>
    <property type="match status" value="1"/>
</dbReference>
<evidence type="ECO:0000313" key="2">
    <source>
        <dbReference type="EMBL" id="GAX49714.1"/>
    </source>
</evidence>
<proteinExistence type="predicted"/>
<dbReference type="RefSeq" id="WP_067359899.1">
    <property type="nucleotide sequence ID" value="NZ_BDQI01000001.1"/>
</dbReference>
<dbReference type="PRINTS" id="PR00598">
    <property type="entry name" value="HTHMARR"/>
</dbReference>
<dbReference type="EMBL" id="BDQI01000001">
    <property type="protein sequence ID" value="GAX49714.1"/>
    <property type="molecule type" value="Genomic_DNA"/>
</dbReference>
<dbReference type="GO" id="GO:0006950">
    <property type="term" value="P:response to stress"/>
    <property type="evidence" value="ECO:0007669"/>
    <property type="project" value="TreeGrafter"/>
</dbReference>
<evidence type="ECO:0000313" key="3">
    <source>
        <dbReference type="Proteomes" id="UP000217446"/>
    </source>
</evidence>
<keyword evidence="3" id="KW-1185">Reference proteome</keyword>
<dbReference type="GO" id="GO:0003700">
    <property type="term" value="F:DNA-binding transcription factor activity"/>
    <property type="evidence" value="ECO:0007669"/>
    <property type="project" value="InterPro"/>
</dbReference>
<dbReference type="Proteomes" id="UP000217446">
    <property type="component" value="Unassembled WGS sequence"/>
</dbReference>
<dbReference type="STRING" id="1963.AQJ27_00065"/>
<dbReference type="Pfam" id="PF12802">
    <property type="entry name" value="MarR_2"/>
    <property type="match status" value="1"/>
</dbReference>
<name>A0A250V6K2_STROL</name>
<gene>
    <name evidence="2" type="ORF">SO3561_01203</name>
</gene>
<dbReference type="InterPro" id="IPR036390">
    <property type="entry name" value="WH_DNA-bd_sf"/>
</dbReference>
<evidence type="ECO:0000259" key="1">
    <source>
        <dbReference type="PROSITE" id="PS50995"/>
    </source>
</evidence>
<dbReference type="SUPFAM" id="SSF46785">
    <property type="entry name" value="Winged helix' DNA-binding domain"/>
    <property type="match status" value="1"/>
</dbReference>
<dbReference type="AlphaFoldDB" id="A0A250V6K2"/>
<reference evidence="3" key="1">
    <citation type="submission" date="2017-05" db="EMBL/GenBank/DDBJ databases">
        <title>Streptomyces olivochromogenes NBRC 3561 whole genome shotgun sequence.</title>
        <authorList>
            <person name="Dohra H."/>
            <person name="Kodani S."/>
        </authorList>
    </citation>
    <scope>NUCLEOTIDE SEQUENCE [LARGE SCALE GENOMIC DNA]</scope>
    <source>
        <strain evidence="3">NBRC 3561</strain>
    </source>
</reference>